<feature type="compositionally biased region" description="Basic and acidic residues" evidence="1">
    <location>
        <begin position="53"/>
        <end position="62"/>
    </location>
</feature>
<dbReference type="Pfam" id="PF13087">
    <property type="entry name" value="AAA_12"/>
    <property type="match status" value="1"/>
</dbReference>
<organism evidence="3 4">
    <name type="scientific">Marasmius crinis-equi</name>
    <dbReference type="NCBI Taxonomy" id="585013"/>
    <lineage>
        <taxon>Eukaryota</taxon>
        <taxon>Fungi</taxon>
        <taxon>Dikarya</taxon>
        <taxon>Basidiomycota</taxon>
        <taxon>Agaricomycotina</taxon>
        <taxon>Agaricomycetes</taxon>
        <taxon>Agaricomycetidae</taxon>
        <taxon>Agaricales</taxon>
        <taxon>Marasmiineae</taxon>
        <taxon>Marasmiaceae</taxon>
        <taxon>Marasmius</taxon>
    </lineage>
</organism>
<dbReference type="InterPro" id="IPR027417">
    <property type="entry name" value="P-loop_NTPase"/>
</dbReference>
<gene>
    <name evidence="3" type="ORF">V5O48_008733</name>
</gene>
<evidence type="ECO:0000259" key="2">
    <source>
        <dbReference type="Pfam" id="PF13087"/>
    </source>
</evidence>
<feature type="non-terminal residue" evidence="3">
    <location>
        <position position="1"/>
    </location>
</feature>
<comment type="caution">
    <text evidence="3">The sequence shown here is derived from an EMBL/GenBank/DDBJ whole genome shotgun (WGS) entry which is preliminary data.</text>
</comment>
<evidence type="ECO:0000313" key="3">
    <source>
        <dbReference type="EMBL" id="KAL0573213.1"/>
    </source>
</evidence>
<dbReference type="InterPro" id="IPR047187">
    <property type="entry name" value="SF1_C_Upf1"/>
</dbReference>
<feature type="region of interest" description="Disordered" evidence="1">
    <location>
        <begin position="46"/>
        <end position="81"/>
    </location>
</feature>
<dbReference type="SUPFAM" id="SSF52540">
    <property type="entry name" value="P-loop containing nucleoside triphosphate hydrolases"/>
    <property type="match status" value="1"/>
</dbReference>
<name>A0ABR3FDQ1_9AGAR</name>
<proteinExistence type="predicted"/>
<dbReference type="Proteomes" id="UP001465976">
    <property type="component" value="Unassembled WGS sequence"/>
</dbReference>
<feature type="compositionally biased region" description="Acidic residues" evidence="1">
    <location>
        <begin position="63"/>
        <end position="73"/>
    </location>
</feature>
<evidence type="ECO:0000256" key="1">
    <source>
        <dbReference type="SAM" id="MobiDB-lite"/>
    </source>
</evidence>
<dbReference type="CDD" id="cd17934">
    <property type="entry name" value="DEXXQc_Upf1-like"/>
    <property type="match status" value="1"/>
</dbReference>
<dbReference type="PANTHER" id="PTHR10887:SF495">
    <property type="entry name" value="HELICASE SENATAXIN ISOFORM X1-RELATED"/>
    <property type="match status" value="1"/>
</dbReference>
<evidence type="ECO:0000313" key="4">
    <source>
        <dbReference type="Proteomes" id="UP001465976"/>
    </source>
</evidence>
<reference evidence="3 4" key="1">
    <citation type="submission" date="2024-02" db="EMBL/GenBank/DDBJ databases">
        <title>A draft genome for the cacao thread blight pathogen Marasmius crinis-equi.</title>
        <authorList>
            <person name="Cohen S.P."/>
            <person name="Baruah I.K."/>
            <person name="Amoako-Attah I."/>
            <person name="Bukari Y."/>
            <person name="Meinhardt L.W."/>
            <person name="Bailey B.A."/>
        </authorList>
    </citation>
    <scope>NUCLEOTIDE SEQUENCE [LARGE SCALE GENOMIC DNA]</scope>
    <source>
        <strain evidence="3 4">GH-76</strain>
    </source>
</reference>
<dbReference type="Gene3D" id="3.40.50.300">
    <property type="entry name" value="P-loop containing nucleotide triphosphate hydrolases"/>
    <property type="match status" value="2"/>
</dbReference>
<dbReference type="PANTHER" id="PTHR10887">
    <property type="entry name" value="DNA2/NAM7 HELICASE FAMILY"/>
    <property type="match status" value="1"/>
</dbReference>
<sequence length="797" mass="90095">VRKFLEKSPGPLGISSGYNEKTKTLNAIAVVGEKFCLVVEFEDRKPRRRRGGRGGDRNRSGSDEDSERSEEEAVPTVEPKELSPQLKALQQVFEHPAGLFAFDIATLALALYSDYGLTIHAGVDLQSGEFEPQTDKGKKGKGKGPSRGPGNHAKRLNPFEAILACVGDAVKVHGNNITSIFRDLTYQRFTGNSPHNPTLNDMMMRAWVSRFLPTFQNGPQTFDSVPRVDLRRFEHTLQQLDVLGKLAGDAFRLDYLQPLQTVHQISGATIEDEILHVKNDKFSNRLRPYRDVKVEIQNQQGARYNVSSRSTDMYGRDVTLPKNKISGSSQVTAVTSYGRGAPTAADRWRAALILRILQGDMKALQENPWITNIWFSKDVLLSWPDSWQRRKSDRALTTTSPALNDSQTLAVNHMLSPANEHRMVLVQGPPGTGKTSVIANYVTTSVNAGGKGIWLIAQSNVAVKNIAEKLLKEDFLDWKLIVSKDFHFEWHEHLYQELSANMIRDDELREGGYKQLKDCKVILCTLSMLSDTWKSSNFMRYNPIETLIVDEASQIEIGNYFHPFDMAKNTLRKVCFIGDNKQLPPYGQEQLSNLRSIFEVEHLRGQIDFLDTQYRMPPQIGQFISDHVYNKQLKSNPLHPIKDEVLACRLVDASGKEERDGDGKTMSKSFKEANRSFRIVTPYDGQRNYIESEMKKADMAWEDTCFNVDSFQGNEEDYIIISLVRSRSIGFLTNLRRTNVMLSRCKKGMIVVTSRAFLSGVGSHSLVGDLMRGLEERLKSKAWLSKEEIEAGRFWGE</sequence>
<dbReference type="CDD" id="cd18808">
    <property type="entry name" value="SF1_C_Upf1"/>
    <property type="match status" value="1"/>
</dbReference>
<accession>A0ABR3FDQ1</accession>
<feature type="region of interest" description="Disordered" evidence="1">
    <location>
        <begin position="128"/>
        <end position="153"/>
    </location>
</feature>
<dbReference type="EMBL" id="JBAHYK010000528">
    <property type="protein sequence ID" value="KAL0573213.1"/>
    <property type="molecule type" value="Genomic_DNA"/>
</dbReference>
<protein>
    <recommendedName>
        <fullName evidence="2">DNA2/NAM7 helicase-like C-terminal domain-containing protein</fullName>
    </recommendedName>
</protein>
<dbReference type="Pfam" id="PF13245">
    <property type="entry name" value="AAA_19"/>
    <property type="match status" value="1"/>
</dbReference>
<dbReference type="InterPro" id="IPR041679">
    <property type="entry name" value="DNA2/NAM7-like_C"/>
</dbReference>
<keyword evidence="4" id="KW-1185">Reference proteome</keyword>
<dbReference type="InterPro" id="IPR045055">
    <property type="entry name" value="DNA2/NAM7-like"/>
</dbReference>
<feature type="domain" description="DNA2/NAM7 helicase-like C-terminal" evidence="2">
    <location>
        <begin position="668"/>
        <end position="754"/>
    </location>
</feature>